<gene>
    <name evidence="1" type="ORF">OTI717_LOCUS41109</name>
</gene>
<reference evidence="1" key="1">
    <citation type="submission" date="2021-02" db="EMBL/GenBank/DDBJ databases">
        <authorList>
            <person name="Nowell W R."/>
        </authorList>
    </citation>
    <scope>NUCLEOTIDE SEQUENCE</scope>
</reference>
<accession>A0A820FY38</accession>
<name>A0A820FY38_9BILA</name>
<organism evidence="1 2">
    <name type="scientific">Rotaria sordida</name>
    <dbReference type="NCBI Taxonomy" id="392033"/>
    <lineage>
        <taxon>Eukaryota</taxon>
        <taxon>Metazoa</taxon>
        <taxon>Spiralia</taxon>
        <taxon>Gnathifera</taxon>
        <taxon>Rotifera</taxon>
        <taxon>Eurotatoria</taxon>
        <taxon>Bdelloidea</taxon>
        <taxon>Philodinida</taxon>
        <taxon>Philodinidae</taxon>
        <taxon>Rotaria</taxon>
    </lineage>
</organism>
<dbReference type="EMBL" id="CAJOAX010037958">
    <property type="protein sequence ID" value="CAF4271106.1"/>
    <property type="molecule type" value="Genomic_DNA"/>
</dbReference>
<comment type="caution">
    <text evidence="1">The sequence shown here is derived from an EMBL/GenBank/DDBJ whole genome shotgun (WGS) entry which is preliminary data.</text>
</comment>
<dbReference type="Proteomes" id="UP000663823">
    <property type="component" value="Unassembled WGS sequence"/>
</dbReference>
<evidence type="ECO:0000313" key="1">
    <source>
        <dbReference type="EMBL" id="CAF4271106.1"/>
    </source>
</evidence>
<protein>
    <submittedName>
        <fullName evidence="1">Uncharacterized protein</fullName>
    </submittedName>
</protein>
<feature type="non-terminal residue" evidence="1">
    <location>
        <position position="1"/>
    </location>
</feature>
<proteinExistence type="predicted"/>
<dbReference type="AlphaFoldDB" id="A0A820FY38"/>
<evidence type="ECO:0000313" key="2">
    <source>
        <dbReference type="Proteomes" id="UP000663823"/>
    </source>
</evidence>
<sequence>VELFVPNTIRNMGATRIIDQYLLYCKEMCSDFEPLGINYFAADAGEAFDGVRKMIEDKAALCSNTERLIENLKRARFYLKSDYKVHVTRSSNIADHCCVYTLSDPKTGDFAQNCEHEHDESCTECSNPTSTLNEIERFIEVTQKQTKSC</sequence>